<dbReference type="GO" id="GO:0003677">
    <property type="term" value="F:DNA binding"/>
    <property type="evidence" value="ECO:0007669"/>
    <property type="project" value="UniProtKB-UniRule"/>
</dbReference>
<dbReference type="Pfam" id="PF00486">
    <property type="entry name" value="Trans_reg_C"/>
    <property type="match status" value="1"/>
</dbReference>
<accession>A0A9X1V7L4</accession>
<protein>
    <recommendedName>
        <fullName evidence="5">OmpR/PhoB-type domain-containing protein</fullName>
    </recommendedName>
</protein>
<name>A0A9X1V7L4_9BACL</name>
<evidence type="ECO:0000256" key="1">
    <source>
        <dbReference type="ARBA" id="ARBA00023015"/>
    </source>
</evidence>
<keyword evidence="1" id="KW-0805">Transcription regulation</keyword>
<gene>
    <name evidence="6" type="ORF">MM817_00939</name>
</gene>
<reference evidence="6" key="1">
    <citation type="submission" date="2022-03" db="EMBL/GenBank/DDBJ databases">
        <title>Draft Genome Sequence of Firmicute Strain S0AB, a Heterotrophic Iron/Sulfur-Oxidizing Extreme Acidophile.</title>
        <authorList>
            <person name="Vergara E."/>
            <person name="Pakostova E."/>
            <person name="Johnson D.B."/>
            <person name="Holmes D.S."/>
        </authorList>
    </citation>
    <scope>NUCLEOTIDE SEQUENCE</scope>
    <source>
        <strain evidence="6">S0AB</strain>
    </source>
</reference>
<dbReference type="EMBL" id="JALBUF010000001">
    <property type="protein sequence ID" value="MCI0182672.1"/>
    <property type="molecule type" value="Genomic_DNA"/>
</dbReference>
<evidence type="ECO:0000259" key="5">
    <source>
        <dbReference type="PROSITE" id="PS51755"/>
    </source>
</evidence>
<dbReference type="GO" id="GO:0006355">
    <property type="term" value="P:regulation of DNA-templated transcription"/>
    <property type="evidence" value="ECO:0007669"/>
    <property type="project" value="InterPro"/>
</dbReference>
<dbReference type="InterPro" id="IPR001867">
    <property type="entry name" value="OmpR/PhoB-type_DNA-bd"/>
</dbReference>
<dbReference type="Gene3D" id="1.10.10.10">
    <property type="entry name" value="Winged helix-like DNA-binding domain superfamily/Winged helix DNA-binding domain"/>
    <property type="match status" value="1"/>
</dbReference>
<dbReference type="SUPFAM" id="SSF46894">
    <property type="entry name" value="C-terminal effector domain of the bipartite response regulators"/>
    <property type="match status" value="1"/>
</dbReference>
<dbReference type="GO" id="GO:0000160">
    <property type="term" value="P:phosphorelay signal transduction system"/>
    <property type="evidence" value="ECO:0007669"/>
    <property type="project" value="InterPro"/>
</dbReference>
<dbReference type="AlphaFoldDB" id="A0A9X1V7L4"/>
<proteinExistence type="predicted"/>
<feature type="DNA-binding region" description="OmpR/PhoB-type" evidence="4">
    <location>
        <begin position="115"/>
        <end position="216"/>
    </location>
</feature>
<evidence type="ECO:0000313" key="6">
    <source>
        <dbReference type="EMBL" id="MCI0182672.1"/>
    </source>
</evidence>
<feature type="domain" description="OmpR/PhoB-type" evidence="5">
    <location>
        <begin position="115"/>
        <end position="216"/>
    </location>
</feature>
<keyword evidence="3" id="KW-0804">Transcription</keyword>
<evidence type="ECO:0000256" key="2">
    <source>
        <dbReference type="ARBA" id="ARBA00023125"/>
    </source>
</evidence>
<evidence type="ECO:0000313" key="7">
    <source>
        <dbReference type="Proteomes" id="UP001139263"/>
    </source>
</evidence>
<dbReference type="InterPro" id="IPR036388">
    <property type="entry name" value="WH-like_DNA-bd_sf"/>
</dbReference>
<keyword evidence="7" id="KW-1185">Reference proteome</keyword>
<evidence type="ECO:0000256" key="4">
    <source>
        <dbReference type="PROSITE-ProRule" id="PRU01091"/>
    </source>
</evidence>
<dbReference type="Proteomes" id="UP001139263">
    <property type="component" value="Unassembled WGS sequence"/>
</dbReference>
<dbReference type="RefSeq" id="WP_241712241.1">
    <property type="nucleotide sequence ID" value="NZ_JALBUF010000001.1"/>
</dbReference>
<organism evidence="6 7">
    <name type="scientific">Sulfoacidibacillus ferrooxidans</name>
    <dbReference type="NCBI Taxonomy" id="2005001"/>
    <lineage>
        <taxon>Bacteria</taxon>
        <taxon>Bacillati</taxon>
        <taxon>Bacillota</taxon>
        <taxon>Bacilli</taxon>
        <taxon>Bacillales</taxon>
        <taxon>Alicyclobacillaceae</taxon>
        <taxon>Sulfoacidibacillus</taxon>
    </lineage>
</organism>
<dbReference type="PROSITE" id="PS51755">
    <property type="entry name" value="OMPR_PHOB"/>
    <property type="match status" value="1"/>
</dbReference>
<evidence type="ECO:0000256" key="3">
    <source>
        <dbReference type="ARBA" id="ARBA00023163"/>
    </source>
</evidence>
<dbReference type="SMART" id="SM00862">
    <property type="entry name" value="Trans_reg_C"/>
    <property type="match status" value="1"/>
</dbReference>
<dbReference type="CDD" id="cd00383">
    <property type="entry name" value="trans_reg_C"/>
    <property type="match status" value="1"/>
</dbReference>
<comment type="caution">
    <text evidence="6">The sequence shown here is derived from an EMBL/GenBank/DDBJ whole genome shotgun (WGS) entry which is preliminary data.</text>
</comment>
<sequence length="228" mass="26115">MHIGIACKDQSLATHIMSFIPPENEISTWDVHVSLSDFYKTKNFDVMFCEALYPTRTEFSLWREISKNEITDLVLITHNNNQRLKELVPNLYGVIEGKERLSYDVLRVLTSITNERLLQPTHTIAMPSLGESMVVMHGKRIILTRMELTTLRILVEANGKYITANQLVSMIWGDAGVGKKEDLYVYISRLREKLEENPMRPTLIVSSRGMGYAFIGTTSILHSSKYPY</sequence>
<dbReference type="InterPro" id="IPR016032">
    <property type="entry name" value="Sig_transdc_resp-reg_C-effctor"/>
</dbReference>
<keyword evidence="2 4" id="KW-0238">DNA-binding</keyword>